<sequence length="97" mass="11177">MRYWHIEMKHYAHLPCLNVGKSKGPNYLPIELCHLALLQRYAKALTVLQHSSVVDKSQQNPSQRKLALSGALRGSNYNCDDKPKKVWHFNSLRIFSS</sequence>
<dbReference type="AlphaFoldDB" id="A0A0A8XNW6"/>
<dbReference type="InterPro" id="IPR003100">
    <property type="entry name" value="PAZ_dom"/>
</dbReference>
<accession>A0A0A8XNW6</accession>
<dbReference type="PROSITE" id="PS50821">
    <property type="entry name" value="PAZ"/>
    <property type="match status" value="1"/>
</dbReference>
<dbReference type="EMBL" id="GBRH01282551">
    <property type="protein sequence ID" value="JAD15344.1"/>
    <property type="molecule type" value="Transcribed_RNA"/>
</dbReference>
<dbReference type="InterPro" id="IPR036085">
    <property type="entry name" value="PAZ_dom_sf"/>
</dbReference>
<reference evidence="1" key="1">
    <citation type="submission" date="2014-09" db="EMBL/GenBank/DDBJ databases">
        <authorList>
            <person name="Magalhaes I.L.F."/>
            <person name="Oliveira U."/>
            <person name="Santos F.R."/>
            <person name="Vidigal T.H.D.A."/>
            <person name="Brescovit A.D."/>
            <person name="Santos A.J."/>
        </authorList>
    </citation>
    <scope>NUCLEOTIDE SEQUENCE</scope>
    <source>
        <tissue evidence="1">Shoot tissue taken approximately 20 cm above the soil surface</tissue>
    </source>
</reference>
<dbReference type="SUPFAM" id="SSF101690">
    <property type="entry name" value="PAZ domain"/>
    <property type="match status" value="1"/>
</dbReference>
<reference evidence="1" key="2">
    <citation type="journal article" date="2015" name="Data Brief">
        <title>Shoot transcriptome of the giant reed, Arundo donax.</title>
        <authorList>
            <person name="Barrero R.A."/>
            <person name="Guerrero F.D."/>
            <person name="Moolhuijzen P."/>
            <person name="Goolsby J.A."/>
            <person name="Tidwell J."/>
            <person name="Bellgard S.E."/>
            <person name="Bellgard M.I."/>
        </authorList>
    </citation>
    <scope>NUCLEOTIDE SEQUENCE</scope>
    <source>
        <tissue evidence="1">Shoot tissue taken approximately 20 cm above the soil surface</tissue>
    </source>
</reference>
<dbReference type="PANTHER" id="PTHR22891">
    <property type="entry name" value="EUKARYOTIC TRANSLATION INITIATION FACTOR 2C"/>
    <property type="match status" value="1"/>
</dbReference>
<protein>
    <submittedName>
        <fullName evidence="1">Uncharacterized protein</fullName>
    </submittedName>
</protein>
<name>A0A0A8XNW6_ARUDO</name>
<dbReference type="GO" id="GO:0003723">
    <property type="term" value="F:RNA binding"/>
    <property type="evidence" value="ECO:0007669"/>
    <property type="project" value="InterPro"/>
</dbReference>
<dbReference type="Gene3D" id="2.170.260.10">
    <property type="entry name" value="paz domain"/>
    <property type="match status" value="1"/>
</dbReference>
<evidence type="ECO:0000313" key="1">
    <source>
        <dbReference type="EMBL" id="JAD15344.1"/>
    </source>
</evidence>
<dbReference type="Pfam" id="PF02170">
    <property type="entry name" value="PAZ"/>
    <property type="match status" value="1"/>
</dbReference>
<organism evidence="1">
    <name type="scientific">Arundo donax</name>
    <name type="common">Giant reed</name>
    <name type="synonym">Donax arundinaceus</name>
    <dbReference type="NCBI Taxonomy" id="35708"/>
    <lineage>
        <taxon>Eukaryota</taxon>
        <taxon>Viridiplantae</taxon>
        <taxon>Streptophyta</taxon>
        <taxon>Embryophyta</taxon>
        <taxon>Tracheophyta</taxon>
        <taxon>Spermatophyta</taxon>
        <taxon>Magnoliopsida</taxon>
        <taxon>Liliopsida</taxon>
        <taxon>Poales</taxon>
        <taxon>Poaceae</taxon>
        <taxon>PACMAD clade</taxon>
        <taxon>Arundinoideae</taxon>
        <taxon>Arundineae</taxon>
        <taxon>Arundo</taxon>
    </lineage>
</organism>
<proteinExistence type="predicted"/>